<gene>
    <name evidence="1" type="ORF">BRADI_3g43452v3</name>
</gene>
<dbReference type="InParanoid" id="A0A2K2D2Y7"/>
<reference evidence="2" key="3">
    <citation type="submission" date="2018-08" db="UniProtKB">
        <authorList>
            <consortium name="EnsemblPlants"/>
        </authorList>
    </citation>
    <scope>IDENTIFICATION</scope>
    <source>
        <strain evidence="2">cv. Bd21</strain>
    </source>
</reference>
<evidence type="ECO:0000313" key="2">
    <source>
        <dbReference type="EnsemblPlants" id="PNT68631"/>
    </source>
</evidence>
<dbReference type="AlphaFoldDB" id="A0A2K2D2Y7"/>
<evidence type="ECO:0000313" key="1">
    <source>
        <dbReference type="EMBL" id="PNT68631.1"/>
    </source>
</evidence>
<reference evidence="1" key="2">
    <citation type="submission" date="2017-06" db="EMBL/GenBank/DDBJ databases">
        <title>WGS assembly of Brachypodium distachyon.</title>
        <authorList>
            <consortium name="The International Brachypodium Initiative"/>
            <person name="Lucas S."/>
            <person name="Harmon-Smith M."/>
            <person name="Lail K."/>
            <person name="Tice H."/>
            <person name="Grimwood J."/>
            <person name="Bruce D."/>
            <person name="Barry K."/>
            <person name="Shu S."/>
            <person name="Lindquist E."/>
            <person name="Wang M."/>
            <person name="Pitluck S."/>
            <person name="Vogel J.P."/>
            <person name="Garvin D.F."/>
            <person name="Mockler T.C."/>
            <person name="Schmutz J."/>
            <person name="Rokhsar D."/>
            <person name="Bevan M.W."/>
        </authorList>
    </citation>
    <scope>NUCLEOTIDE SEQUENCE</scope>
    <source>
        <strain evidence="1">Bd21</strain>
    </source>
</reference>
<reference evidence="1 2" key="1">
    <citation type="journal article" date="2010" name="Nature">
        <title>Genome sequencing and analysis of the model grass Brachypodium distachyon.</title>
        <authorList>
            <consortium name="International Brachypodium Initiative"/>
        </authorList>
    </citation>
    <scope>NUCLEOTIDE SEQUENCE [LARGE SCALE GENOMIC DNA]</scope>
    <source>
        <strain evidence="1 2">Bd21</strain>
    </source>
</reference>
<dbReference type="Proteomes" id="UP000008810">
    <property type="component" value="Chromosome 3"/>
</dbReference>
<dbReference type="Gramene" id="PNT68631">
    <property type="protein sequence ID" value="PNT68631"/>
    <property type="gene ID" value="BRADI_3g43452v3"/>
</dbReference>
<protein>
    <submittedName>
        <fullName evidence="1 2">Uncharacterized protein</fullName>
    </submittedName>
</protein>
<dbReference type="EnsemblPlants" id="PNT68631">
    <property type="protein sequence ID" value="PNT68631"/>
    <property type="gene ID" value="BRADI_3g43452v3"/>
</dbReference>
<proteinExistence type="predicted"/>
<dbReference type="EMBL" id="CM000882">
    <property type="protein sequence ID" value="PNT68631.1"/>
    <property type="molecule type" value="Genomic_DNA"/>
</dbReference>
<organism evidence="1">
    <name type="scientific">Brachypodium distachyon</name>
    <name type="common">Purple false brome</name>
    <name type="synonym">Trachynia distachya</name>
    <dbReference type="NCBI Taxonomy" id="15368"/>
    <lineage>
        <taxon>Eukaryota</taxon>
        <taxon>Viridiplantae</taxon>
        <taxon>Streptophyta</taxon>
        <taxon>Embryophyta</taxon>
        <taxon>Tracheophyta</taxon>
        <taxon>Spermatophyta</taxon>
        <taxon>Magnoliopsida</taxon>
        <taxon>Liliopsida</taxon>
        <taxon>Poales</taxon>
        <taxon>Poaceae</taxon>
        <taxon>BOP clade</taxon>
        <taxon>Pooideae</taxon>
        <taxon>Stipodae</taxon>
        <taxon>Brachypodieae</taxon>
        <taxon>Brachypodium</taxon>
    </lineage>
</organism>
<name>A0A2K2D2Y7_BRADI</name>
<evidence type="ECO:0000313" key="3">
    <source>
        <dbReference type="Proteomes" id="UP000008810"/>
    </source>
</evidence>
<keyword evidence="3" id="KW-1185">Reference proteome</keyword>
<sequence length="88" mass="10233">MYPASPTRSYDFPKSILVLPRDRTQVYTKLWTIRTVFYVRTMLLAELACSPPFAFSSINPFLHLAPHTLQKINRQSTDLPIQYSNPFI</sequence>
<accession>A0A2K2D2Y7</accession>